<evidence type="ECO:0000259" key="4">
    <source>
        <dbReference type="PROSITE" id="PS50111"/>
    </source>
</evidence>
<evidence type="ECO:0000313" key="6">
    <source>
        <dbReference type="Proteomes" id="UP000483018"/>
    </source>
</evidence>
<dbReference type="PROSITE" id="PS50111">
    <property type="entry name" value="CHEMOTAXIS_TRANSDUC_2"/>
    <property type="match status" value="1"/>
</dbReference>
<feature type="transmembrane region" description="Helical" evidence="3">
    <location>
        <begin position="110"/>
        <end position="134"/>
    </location>
</feature>
<reference evidence="5 6" key="1">
    <citation type="submission" date="2019-12" db="EMBL/GenBank/DDBJ databases">
        <title>Defluviitalea raffinosedens, isolated from a biogas fermenter, genome sequencing and characterization.</title>
        <authorList>
            <person name="Rettenmaier R."/>
            <person name="Schneider M."/>
            <person name="Neuhaus K."/>
            <person name="Liebl W."/>
            <person name="Zverlov V."/>
        </authorList>
    </citation>
    <scope>NUCLEOTIDE SEQUENCE [LARGE SCALE GENOMIC DNA]</scope>
    <source>
        <strain evidence="5 6">249c-K6</strain>
    </source>
</reference>
<dbReference type="EMBL" id="WSLF01000017">
    <property type="protein sequence ID" value="KAE9629433.1"/>
    <property type="molecule type" value="Genomic_DNA"/>
</dbReference>
<proteinExistence type="predicted"/>
<keyword evidence="1 2" id="KW-0807">Transducer</keyword>
<dbReference type="GO" id="GO:0007165">
    <property type="term" value="P:signal transduction"/>
    <property type="evidence" value="ECO:0007669"/>
    <property type="project" value="UniProtKB-KW"/>
</dbReference>
<keyword evidence="6" id="KW-1185">Reference proteome</keyword>
<protein>
    <submittedName>
        <fullName evidence="5">Chemotaxis protein</fullName>
    </submittedName>
</protein>
<accession>A0A7C8LHZ0</accession>
<keyword evidence="3" id="KW-0812">Transmembrane</keyword>
<dbReference type="AlphaFoldDB" id="A0A7C8LHZ0"/>
<dbReference type="RefSeq" id="WP_158741614.1">
    <property type="nucleotide sequence ID" value="NZ_JAFBEP010000019.1"/>
</dbReference>
<evidence type="ECO:0000256" key="3">
    <source>
        <dbReference type="SAM" id="Phobius"/>
    </source>
</evidence>
<dbReference type="Gene3D" id="1.10.287.950">
    <property type="entry name" value="Methyl-accepting chemotaxis protein"/>
    <property type="match status" value="1"/>
</dbReference>
<feature type="transmembrane region" description="Helical" evidence="3">
    <location>
        <begin position="65"/>
        <end position="89"/>
    </location>
</feature>
<feature type="domain" description="Methyl-accepting transducer" evidence="4">
    <location>
        <begin position="209"/>
        <end position="466"/>
    </location>
</feature>
<feature type="transmembrane region" description="Helical" evidence="3">
    <location>
        <begin position="39"/>
        <end position="59"/>
    </location>
</feature>
<organism evidence="5 6">
    <name type="scientific">Defluviitalea raffinosedens</name>
    <dbReference type="NCBI Taxonomy" id="1450156"/>
    <lineage>
        <taxon>Bacteria</taxon>
        <taxon>Bacillati</taxon>
        <taxon>Bacillota</taxon>
        <taxon>Clostridia</taxon>
        <taxon>Lachnospirales</taxon>
        <taxon>Defluviitaleaceae</taxon>
        <taxon>Defluviitalea</taxon>
    </lineage>
</organism>
<dbReference type="PANTHER" id="PTHR32089:SF112">
    <property type="entry name" value="LYSOZYME-LIKE PROTEIN-RELATED"/>
    <property type="match status" value="1"/>
</dbReference>
<feature type="transmembrane region" description="Helical" evidence="3">
    <location>
        <begin position="140"/>
        <end position="160"/>
    </location>
</feature>
<keyword evidence="3" id="KW-1133">Transmembrane helix</keyword>
<dbReference type="Pfam" id="PF00015">
    <property type="entry name" value="MCPsignal"/>
    <property type="match status" value="1"/>
</dbReference>
<feature type="transmembrane region" description="Helical" evidence="3">
    <location>
        <begin position="12"/>
        <end position="32"/>
    </location>
</feature>
<evidence type="ECO:0000256" key="1">
    <source>
        <dbReference type="ARBA" id="ARBA00023224"/>
    </source>
</evidence>
<dbReference type="Proteomes" id="UP000483018">
    <property type="component" value="Unassembled WGS sequence"/>
</dbReference>
<dbReference type="GO" id="GO:0016020">
    <property type="term" value="C:membrane"/>
    <property type="evidence" value="ECO:0007669"/>
    <property type="project" value="InterPro"/>
</dbReference>
<keyword evidence="3" id="KW-0472">Membrane</keyword>
<gene>
    <name evidence="5" type="ORF">GND95_13120</name>
</gene>
<sequence length="492" mass="54538">MQQDNYNTQRVHRVNILLTIILVFLICVPVVMSKGILEARMTIIAGLVVLAISITTYFLPIKNYVKGLCLSLLPCIVIIALFVTDGYALNKHYMVLLSIAMVTLYFKKELILVLVTFIDMAYIILFFAVPAHLLGSDNGLKAFITVFFMINGVSILLYLLTRWGRQLIDDAYHKELEAQNLVKKLSSAFKSIEEASDLLDEHITGFKHDISTIYHSSKDILESVEQMGIGIQEEAESGNIINHSMSQSMAKMDEAIHISKTVVEESRNMKAKVEEGWYKISQVTDYMDTVGSTISTTTQTVSELYNSLERVNTLLSSIQDIAHQTNLLALNAAIESARAGEQGKGFAVVAEEVRKLAEQSSHIASDIAEVTAELSNKSKEAQDQSIQGEASVTKGSELLKEISAYFEEIKNTYTMINEELSNGMGEIALSVKNFGTIQEQIENLSAISQQNATSTEEIISTIENEHTLITSINGAVAEINALSKKLREMTKE</sequence>
<dbReference type="InterPro" id="IPR004089">
    <property type="entry name" value="MCPsignal_dom"/>
</dbReference>
<name>A0A7C8LHZ0_9FIRM</name>
<comment type="caution">
    <text evidence="5">The sequence shown here is derived from an EMBL/GenBank/DDBJ whole genome shotgun (WGS) entry which is preliminary data.</text>
</comment>
<dbReference type="PANTHER" id="PTHR32089">
    <property type="entry name" value="METHYL-ACCEPTING CHEMOTAXIS PROTEIN MCPB"/>
    <property type="match status" value="1"/>
</dbReference>
<dbReference type="OrthoDB" id="2542987at2"/>
<dbReference type="SMART" id="SM00283">
    <property type="entry name" value="MA"/>
    <property type="match status" value="1"/>
</dbReference>
<dbReference type="SUPFAM" id="SSF58104">
    <property type="entry name" value="Methyl-accepting chemotaxis protein (MCP) signaling domain"/>
    <property type="match status" value="1"/>
</dbReference>
<evidence type="ECO:0000256" key="2">
    <source>
        <dbReference type="PROSITE-ProRule" id="PRU00284"/>
    </source>
</evidence>
<evidence type="ECO:0000313" key="5">
    <source>
        <dbReference type="EMBL" id="KAE9629433.1"/>
    </source>
</evidence>